<dbReference type="InterPro" id="IPR003675">
    <property type="entry name" value="Rce1/LyrA-like_dom"/>
</dbReference>
<feature type="domain" description="CAAX prenyl protease 2/Lysostaphin resistance protein A-like" evidence="2">
    <location>
        <begin position="122"/>
        <end position="229"/>
    </location>
</feature>
<dbReference type="GO" id="GO:0004175">
    <property type="term" value="F:endopeptidase activity"/>
    <property type="evidence" value="ECO:0007669"/>
    <property type="project" value="UniProtKB-ARBA"/>
</dbReference>
<evidence type="ECO:0000259" key="2">
    <source>
        <dbReference type="Pfam" id="PF02517"/>
    </source>
</evidence>
<dbReference type="Proteomes" id="UP000183461">
    <property type="component" value="Unassembled WGS sequence"/>
</dbReference>
<sequence length="297" mass="33352">MTTKKENAQKLGIYLLIVSMFVLLFFVFRTTMNKSNTAFFIIYYCLFSFSPAIASLITRAVTKEGFRDMKLHLNLNGNFRWYLLAFGLPLIFFSARILLPIIVSGHSNWLGGFTVQDAVASVFMLAALSVVQSIGLLGEELGWRGYMNQKMEPLFGTVGTCLFGGVVWSLWHLPMDLAGWLDGEDTFSDTLMMCGGRMLLLTCFGTFLMWLTKKTDSVFPAVVAHFMFNQSQGAFGGFLSQCNIPENADLGAISDVCEYTTIIILAVFLLGCYYVKTIRTREIYNVICTRRKGDIML</sequence>
<organism evidence="3 4">
    <name type="scientific">Ruminococcus flavefaciens</name>
    <dbReference type="NCBI Taxonomy" id="1265"/>
    <lineage>
        <taxon>Bacteria</taxon>
        <taxon>Bacillati</taxon>
        <taxon>Bacillota</taxon>
        <taxon>Clostridia</taxon>
        <taxon>Eubacteriales</taxon>
        <taxon>Oscillospiraceae</taxon>
        <taxon>Ruminococcus</taxon>
    </lineage>
</organism>
<feature type="transmembrane region" description="Helical" evidence="1">
    <location>
        <begin position="38"/>
        <end position="61"/>
    </location>
</feature>
<accession>A0A1K1NGL6</accession>
<dbReference type="RefSeq" id="WP_072300256.1">
    <property type="nucleotide sequence ID" value="NZ_FPIP01000004.1"/>
</dbReference>
<protein>
    <submittedName>
        <fullName evidence="3">Membrane protease YdiL, CAAX protease family</fullName>
    </submittedName>
</protein>
<feature type="transmembrane region" description="Helical" evidence="1">
    <location>
        <begin position="152"/>
        <end position="170"/>
    </location>
</feature>
<dbReference type="EMBL" id="FPIP01000004">
    <property type="protein sequence ID" value="SFW34584.1"/>
    <property type="molecule type" value="Genomic_DNA"/>
</dbReference>
<feature type="transmembrane region" description="Helical" evidence="1">
    <location>
        <begin position="190"/>
        <end position="211"/>
    </location>
</feature>
<reference evidence="3 4" key="1">
    <citation type="submission" date="2016-11" db="EMBL/GenBank/DDBJ databases">
        <authorList>
            <person name="Jaros S."/>
            <person name="Januszkiewicz K."/>
            <person name="Wedrychowicz H."/>
        </authorList>
    </citation>
    <scope>NUCLEOTIDE SEQUENCE [LARGE SCALE GENOMIC DNA]</scope>
    <source>
        <strain evidence="3 4">YL228</strain>
    </source>
</reference>
<dbReference type="GO" id="GO:0006508">
    <property type="term" value="P:proteolysis"/>
    <property type="evidence" value="ECO:0007669"/>
    <property type="project" value="UniProtKB-KW"/>
</dbReference>
<keyword evidence="3" id="KW-0378">Hydrolase</keyword>
<evidence type="ECO:0000313" key="4">
    <source>
        <dbReference type="Proteomes" id="UP000183461"/>
    </source>
</evidence>
<dbReference type="PANTHER" id="PTHR35797:SF1">
    <property type="entry name" value="PROTEASE"/>
    <property type="match status" value="1"/>
</dbReference>
<dbReference type="InterPro" id="IPR042150">
    <property type="entry name" value="MmRce1-like"/>
</dbReference>
<feature type="transmembrane region" description="Helical" evidence="1">
    <location>
        <begin position="218"/>
        <end position="239"/>
    </location>
</feature>
<feature type="transmembrane region" description="Helical" evidence="1">
    <location>
        <begin position="12"/>
        <end position="32"/>
    </location>
</feature>
<evidence type="ECO:0000256" key="1">
    <source>
        <dbReference type="SAM" id="Phobius"/>
    </source>
</evidence>
<keyword evidence="1" id="KW-1133">Transmembrane helix</keyword>
<feature type="transmembrane region" description="Helical" evidence="1">
    <location>
        <begin position="81"/>
        <end position="103"/>
    </location>
</feature>
<feature type="transmembrane region" description="Helical" evidence="1">
    <location>
        <begin position="259"/>
        <end position="275"/>
    </location>
</feature>
<dbReference type="AlphaFoldDB" id="A0A1K1NGL6"/>
<dbReference type="PANTHER" id="PTHR35797">
    <property type="entry name" value="PROTEASE-RELATED"/>
    <property type="match status" value="1"/>
</dbReference>
<keyword evidence="1" id="KW-0812">Transmembrane</keyword>
<keyword evidence="1" id="KW-0472">Membrane</keyword>
<gene>
    <name evidence="3" type="ORF">SAMN02910280_1998</name>
</gene>
<dbReference type="Pfam" id="PF02517">
    <property type="entry name" value="Rce1-like"/>
    <property type="match status" value="1"/>
</dbReference>
<feature type="transmembrane region" description="Helical" evidence="1">
    <location>
        <begin position="109"/>
        <end position="131"/>
    </location>
</feature>
<evidence type="ECO:0000313" key="3">
    <source>
        <dbReference type="EMBL" id="SFW34584.1"/>
    </source>
</evidence>
<name>A0A1K1NGL6_RUMFL</name>
<dbReference type="GO" id="GO:0080120">
    <property type="term" value="P:CAAX-box protein maturation"/>
    <property type="evidence" value="ECO:0007669"/>
    <property type="project" value="UniProtKB-ARBA"/>
</dbReference>
<proteinExistence type="predicted"/>
<keyword evidence="3" id="KW-0645">Protease</keyword>